<dbReference type="SUPFAM" id="SSF47240">
    <property type="entry name" value="Ferritin-like"/>
    <property type="match status" value="1"/>
</dbReference>
<comment type="caution">
    <text evidence="3">The sequence shown here is derived from an EMBL/GenBank/DDBJ whole genome shotgun (WGS) entry which is preliminary data.</text>
</comment>
<evidence type="ECO:0000256" key="1">
    <source>
        <dbReference type="SAM" id="MobiDB-lite"/>
    </source>
</evidence>
<dbReference type="RefSeq" id="WP_106112897.1">
    <property type="nucleotide sequence ID" value="NZ_PVSR01000004.1"/>
</dbReference>
<dbReference type="Proteomes" id="UP000239352">
    <property type="component" value="Unassembled WGS sequence"/>
</dbReference>
<accession>A0A2T0GZB7</accession>
<sequence length="150" mass="16093">MSSTELSEDGSGALERALGAEHAAVWVYGLARAFVPESATGSAVEEGASSHREHRDRARTLLRAAGATPPAPRAAYRTPSPVRDRNSAIHALLAVERDCSVGWVAVLERSRSTELSELALRGLTGAARRATKWRIELGERPSVPPFPGRE</sequence>
<dbReference type="CDD" id="cd00657">
    <property type="entry name" value="Ferritin_like"/>
    <property type="match status" value="1"/>
</dbReference>
<dbReference type="EMBL" id="PVSR01000004">
    <property type="protein sequence ID" value="PRW64451.1"/>
    <property type="molecule type" value="Genomic_DNA"/>
</dbReference>
<gene>
    <name evidence="3" type="ORF">CEP50_05935</name>
</gene>
<feature type="compositionally biased region" description="Low complexity" evidence="1">
    <location>
        <begin position="62"/>
        <end position="81"/>
    </location>
</feature>
<reference evidence="3 4" key="1">
    <citation type="submission" date="2018-03" db="EMBL/GenBank/DDBJ databases">
        <title>Actinopolyspora mortivallis from Sahara, screening for active biomolecules.</title>
        <authorList>
            <person name="Selama O."/>
            <person name="Wellington E.M.H."/>
            <person name="Hacene H."/>
        </authorList>
    </citation>
    <scope>NUCLEOTIDE SEQUENCE [LARGE SCALE GENOMIC DNA]</scope>
    <source>
        <strain evidence="3 4">M5A</strain>
    </source>
</reference>
<organism evidence="3 4">
    <name type="scientific">Actinopolyspora mortivallis</name>
    <dbReference type="NCBI Taxonomy" id="33906"/>
    <lineage>
        <taxon>Bacteria</taxon>
        <taxon>Bacillati</taxon>
        <taxon>Actinomycetota</taxon>
        <taxon>Actinomycetes</taxon>
        <taxon>Actinopolysporales</taxon>
        <taxon>Actinopolysporaceae</taxon>
        <taxon>Actinopolyspora</taxon>
    </lineage>
</organism>
<feature type="domain" description="DUF4439" evidence="2">
    <location>
        <begin position="13"/>
        <end position="149"/>
    </location>
</feature>
<evidence type="ECO:0000313" key="4">
    <source>
        <dbReference type="Proteomes" id="UP000239352"/>
    </source>
</evidence>
<evidence type="ECO:0000259" key="2">
    <source>
        <dbReference type="Pfam" id="PF14530"/>
    </source>
</evidence>
<dbReference type="STRING" id="1050202.GCA_000384035_02219"/>
<proteinExistence type="predicted"/>
<protein>
    <submittedName>
        <fullName evidence="3">DUF4439 domain-containing protein</fullName>
    </submittedName>
</protein>
<dbReference type="Gene3D" id="1.20.1260.10">
    <property type="match status" value="1"/>
</dbReference>
<dbReference type="InterPro" id="IPR012347">
    <property type="entry name" value="Ferritin-like"/>
</dbReference>
<name>A0A2T0GZB7_ACTMO</name>
<dbReference type="InParanoid" id="A0A2T0GZB7"/>
<dbReference type="Pfam" id="PF14530">
    <property type="entry name" value="DUF4439"/>
    <property type="match status" value="1"/>
</dbReference>
<keyword evidence="4" id="KW-1185">Reference proteome</keyword>
<evidence type="ECO:0000313" key="3">
    <source>
        <dbReference type="EMBL" id="PRW64451.1"/>
    </source>
</evidence>
<dbReference type="InterPro" id="IPR029447">
    <property type="entry name" value="DUF4439"/>
</dbReference>
<dbReference type="InterPro" id="IPR009078">
    <property type="entry name" value="Ferritin-like_SF"/>
</dbReference>
<dbReference type="AlphaFoldDB" id="A0A2T0GZB7"/>
<feature type="region of interest" description="Disordered" evidence="1">
    <location>
        <begin position="62"/>
        <end position="82"/>
    </location>
</feature>